<sequence>MEEEQRMKKERIPIDKCDGSMVLSEDLYNDVGLLLLTKGTRLTQDKVSVLVRRGVTCVPVEVEQLQSMQIGAQ</sequence>
<organism evidence="1 2">
    <name type="scientific">Anoxynatronum buryatiense</name>
    <dbReference type="NCBI Taxonomy" id="489973"/>
    <lineage>
        <taxon>Bacteria</taxon>
        <taxon>Bacillati</taxon>
        <taxon>Bacillota</taxon>
        <taxon>Clostridia</taxon>
        <taxon>Eubacteriales</taxon>
        <taxon>Clostridiaceae</taxon>
        <taxon>Anoxynatronum</taxon>
    </lineage>
</organism>
<gene>
    <name evidence="1" type="ORF">SAMN06296020_104127</name>
</gene>
<evidence type="ECO:0000313" key="1">
    <source>
        <dbReference type="EMBL" id="SMP51785.1"/>
    </source>
</evidence>
<accession>A0AA45WV86</accession>
<comment type="caution">
    <text evidence="1">The sequence shown here is derived from an EMBL/GenBank/DDBJ whole genome shotgun (WGS) entry which is preliminary data.</text>
</comment>
<keyword evidence="2" id="KW-1185">Reference proteome</keyword>
<dbReference type="AlphaFoldDB" id="A0AA45WV86"/>
<name>A0AA45WV86_9CLOT</name>
<protein>
    <submittedName>
        <fullName evidence="1">Uncharacterized protein</fullName>
    </submittedName>
</protein>
<dbReference type="EMBL" id="FXUF01000004">
    <property type="protein sequence ID" value="SMP51785.1"/>
    <property type="molecule type" value="Genomic_DNA"/>
</dbReference>
<proteinExistence type="predicted"/>
<evidence type="ECO:0000313" key="2">
    <source>
        <dbReference type="Proteomes" id="UP001158066"/>
    </source>
</evidence>
<reference evidence="1" key="1">
    <citation type="submission" date="2017-05" db="EMBL/GenBank/DDBJ databases">
        <authorList>
            <person name="Varghese N."/>
            <person name="Submissions S."/>
        </authorList>
    </citation>
    <scope>NUCLEOTIDE SEQUENCE</scope>
    <source>
        <strain evidence="1">Su22</strain>
    </source>
</reference>
<dbReference type="Proteomes" id="UP001158066">
    <property type="component" value="Unassembled WGS sequence"/>
</dbReference>